<reference evidence="2" key="1">
    <citation type="submission" date="2020-10" db="EMBL/GenBank/DDBJ databases">
        <authorList>
            <person name="Gilroy R."/>
        </authorList>
    </citation>
    <scope>NUCLEOTIDE SEQUENCE</scope>
    <source>
        <strain evidence="2">CHK176-6737</strain>
    </source>
</reference>
<dbReference type="InterPro" id="IPR019198">
    <property type="entry name" value="Beta_propeller_containing"/>
</dbReference>
<evidence type="ECO:0000313" key="3">
    <source>
        <dbReference type="Proteomes" id="UP000824125"/>
    </source>
</evidence>
<name>A0A9D1SNF5_9FIRM</name>
<dbReference type="Pfam" id="PF09826">
    <property type="entry name" value="Beta_propel"/>
    <property type="match status" value="1"/>
</dbReference>
<dbReference type="SUPFAM" id="SSF82171">
    <property type="entry name" value="DPP6 N-terminal domain-like"/>
    <property type="match status" value="1"/>
</dbReference>
<feature type="transmembrane region" description="Helical" evidence="1">
    <location>
        <begin position="58"/>
        <end position="78"/>
    </location>
</feature>
<reference evidence="2" key="2">
    <citation type="journal article" date="2021" name="PeerJ">
        <title>Extensive microbial diversity within the chicken gut microbiome revealed by metagenomics and culture.</title>
        <authorList>
            <person name="Gilroy R."/>
            <person name="Ravi A."/>
            <person name="Getino M."/>
            <person name="Pursley I."/>
            <person name="Horton D.L."/>
            <person name="Alikhan N.F."/>
            <person name="Baker D."/>
            <person name="Gharbi K."/>
            <person name="Hall N."/>
            <person name="Watson M."/>
            <person name="Adriaenssens E.M."/>
            <person name="Foster-Nyarko E."/>
            <person name="Jarju S."/>
            <person name="Secka A."/>
            <person name="Antonio M."/>
            <person name="Oren A."/>
            <person name="Chaudhuri R.R."/>
            <person name="La Ragione R."/>
            <person name="Hildebrand F."/>
            <person name="Pallen M.J."/>
        </authorList>
    </citation>
    <scope>NUCLEOTIDE SEQUENCE</scope>
    <source>
        <strain evidence="2">CHK176-6737</strain>
    </source>
</reference>
<keyword evidence="1" id="KW-0812">Transmembrane</keyword>
<protein>
    <submittedName>
        <fullName evidence="2">Beta-propeller domain-containing protein</fullName>
    </submittedName>
</protein>
<organism evidence="2 3">
    <name type="scientific">Candidatus Scybalenecus merdavium</name>
    <dbReference type="NCBI Taxonomy" id="2840939"/>
    <lineage>
        <taxon>Bacteria</taxon>
        <taxon>Bacillati</taxon>
        <taxon>Bacillota</taxon>
        <taxon>Clostridia</taxon>
        <taxon>Eubacteriales</taxon>
        <taxon>Oscillospiraceae</taxon>
        <taxon>Oscillospiraceae incertae sedis</taxon>
        <taxon>Candidatus Scybalenecus</taxon>
    </lineage>
</organism>
<proteinExistence type="predicted"/>
<evidence type="ECO:0000256" key="1">
    <source>
        <dbReference type="SAM" id="Phobius"/>
    </source>
</evidence>
<evidence type="ECO:0000313" key="2">
    <source>
        <dbReference type="EMBL" id="HIU69422.1"/>
    </source>
</evidence>
<dbReference type="EMBL" id="DVNM01000030">
    <property type="protein sequence ID" value="HIU69422.1"/>
    <property type="molecule type" value="Genomic_DNA"/>
</dbReference>
<dbReference type="Proteomes" id="UP000824125">
    <property type="component" value="Unassembled WGS sequence"/>
</dbReference>
<keyword evidence="1" id="KW-0472">Membrane</keyword>
<comment type="caution">
    <text evidence="2">The sequence shown here is derived from an EMBL/GenBank/DDBJ whole genome shotgun (WGS) entry which is preliminary data.</text>
</comment>
<feature type="non-terminal residue" evidence="2">
    <location>
        <position position="559"/>
    </location>
</feature>
<gene>
    <name evidence="2" type="ORF">IAD23_05620</name>
</gene>
<accession>A0A9D1SNF5</accession>
<dbReference type="AlphaFoldDB" id="A0A9D1SNF5"/>
<keyword evidence="1" id="KW-1133">Transmembrane helix</keyword>
<sequence>MKKTDQNTRSEFSEIYKKFEQAAPPIPEGLHESNIKEKIQTKQTHKTISLRMPINRRALLSIAACLVLLIGALSAALIQMPLYRDAKTIPVMQSEEELLAKLQDMSFATIPSELGGDIGVTTVPTASQEDALQQPDQIQTDGEYIYYAYEVTNAEPEAYYNIYIYRVNGTDTQLVTVMKKVTDHADEINGLLLSGDRLTVFISDEDNVCSAEIYDVSTPASPQLVNRFQQSGSYIDAYMAHDTIYMVSKYYAPRSTDDAVVPESGEPDHLVPVEMQDIAYFTNAQISTFLVISAIDPNSGTSAAKTRAVLGATDNVVCSEENLYVSEAISARSANDKAGIQIMQVKLHHGRIVFSAVGHIGQRNVKNCIIDTIDSQPVIVTTERNGDSTVNKLYVLDEDLQQTGQSADFAADMQIKQVAVTNKRAYISLEDEADVQLYTISLQSLSAPAVICGQSISNVSATLLQTGENEMLAVIKNYETDGTILALYDTSGAKQAQLLDQCVLEKIYLSTSNPIALNSKNASYAFSSYTSNDQARIYGITTLEVKGQHIDIANELKSN</sequence>